<accession>A0A2H5BMY3</accession>
<name>A0A2H5BMY3_9CAUD</name>
<dbReference type="EMBL" id="MG545917">
    <property type="protein sequence ID" value="AUG87668.1"/>
    <property type="molecule type" value="Genomic_DNA"/>
</dbReference>
<sequence>MKLYFLPVHKMMHPTLKRFSKVVHNGGGSRQGWQGTITRINENSITVKFSELEQEYTWDWFKVNFYISTIAISKMKDFFNGEGYLKKYRTFCCQLGSLNTKRNTHQEMKGIIDSVNEGYTPIYTDKRPQTASNIKGAKCSVVITDDIKDPLDEVGTFMVIDNDGKWHGTHKTQRLAEIAASSIVKEKNKRLRIVKHCADVDPRVIVEADVTRK</sequence>
<evidence type="ECO:0000313" key="2">
    <source>
        <dbReference type="Proteomes" id="UP000241061"/>
    </source>
</evidence>
<proteinExistence type="predicted"/>
<organism evidence="1 2">
    <name type="scientific">Vibrio phage VEN</name>
    <dbReference type="NCBI Taxonomy" id="2059879"/>
    <lineage>
        <taxon>Viruses</taxon>
        <taxon>Duplodnaviria</taxon>
        <taxon>Heunggongvirae</taxon>
        <taxon>Uroviricota</taxon>
        <taxon>Caudoviricetes</taxon>
        <taxon>Autographivirales</taxon>
        <taxon>Autosignataviridae</taxon>
        <taxon>Colwellvirinae</taxon>
        <taxon>Trungvirus</taxon>
        <taxon>Trungvirus VEN</taxon>
    </lineage>
</organism>
<protein>
    <submittedName>
        <fullName evidence="1">Uncharacterized protein</fullName>
    </submittedName>
</protein>
<keyword evidence="2" id="KW-1185">Reference proteome</keyword>
<reference evidence="1 2" key="1">
    <citation type="submission" date="2017-11" db="EMBL/GenBank/DDBJ databases">
        <authorList>
            <person name="Han C.G."/>
        </authorList>
    </citation>
    <scope>NUCLEOTIDE SEQUENCE [LARGE SCALE GENOMIC DNA]</scope>
</reference>
<dbReference type="RefSeq" id="YP_009796682.1">
    <property type="nucleotide sequence ID" value="NC_047903.1"/>
</dbReference>
<dbReference type="Proteomes" id="UP000241061">
    <property type="component" value="Segment"/>
</dbReference>
<dbReference type="KEGG" id="vg:54987073"/>
<dbReference type="GeneID" id="54987073"/>
<evidence type="ECO:0000313" key="1">
    <source>
        <dbReference type="EMBL" id="AUG87668.1"/>
    </source>
</evidence>